<keyword evidence="9" id="KW-1185">Reference proteome</keyword>
<dbReference type="AlphaFoldDB" id="A0A511VBQ3"/>
<dbReference type="Gene3D" id="3.40.1190.20">
    <property type="match status" value="1"/>
</dbReference>
<dbReference type="CDD" id="cd01166">
    <property type="entry name" value="KdgK"/>
    <property type="match status" value="1"/>
</dbReference>
<dbReference type="InterPro" id="IPR002139">
    <property type="entry name" value="Ribo/fructo_kinase"/>
</dbReference>
<evidence type="ECO:0000256" key="3">
    <source>
        <dbReference type="ARBA" id="ARBA00022741"/>
    </source>
</evidence>
<sequence length="314" mass="34401">MDVVTLGETMVLFTPVTTSPLRFSAQFEKSIGGAESNVAIALARLGHSVRWISRLGADEFGLYTRNYIRGEGVDTSGVIFDEEHPTAVFFKERRTMQEPKVYYYRKGSAASHMTPDDIREDQIADASYLHITGITPALSNTCRETVEHAIALAKKNSVPIVFDPNIRLKLWSKEEARETLMGIAAQCDIILPGIEEGEILTGAASPEEMSRIFIGQGARLVVVKLGAKGAYYRTEEEEAYVPGIEVPHIVDPIGAGDGFAAGVLSGLLQKRGIREAVMLGNRIGAYALTVAGDVEGYPYREQIEPRSDHTDILR</sequence>
<dbReference type="PRINTS" id="PR00990">
    <property type="entry name" value="RIBOKINASE"/>
</dbReference>
<dbReference type="SUPFAM" id="SSF53613">
    <property type="entry name" value="Ribokinase-like"/>
    <property type="match status" value="1"/>
</dbReference>
<evidence type="ECO:0000313" key="8">
    <source>
        <dbReference type="EMBL" id="GEN36350.1"/>
    </source>
</evidence>
<dbReference type="PANTHER" id="PTHR43085:SF1">
    <property type="entry name" value="PSEUDOURIDINE KINASE-RELATED"/>
    <property type="match status" value="1"/>
</dbReference>
<dbReference type="PANTHER" id="PTHR43085">
    <property type="entry name" value="HEXOKINASE FAMILY MEMBER"/>
    <property type="match status" value="1"/>
</dbReference>
<evidence type="ECO:0000256" key="6">
    <source>
        <dbReference type="RuleBase" id="RU003704"/>
    </source>
</evidence>
<dbReference type="RefSeq" id="WP_146811987.1">
    <property type="nucleotide sequence ID" value="NZ_BJXX01000181.1"/>
</dbReference>
<dbReference type="OrthoDB" id="9813569at2"/>
<feature type="domain" description="Carbohydrate kinase PfkB" evidence="7">
    <location>
        <begin position="2"/>
        <end position="295"/>
    </location>
</feature>
<dbReference type="InterPro" id="IPR050306">
    <property type="entry name" value="PfkB_Carbo_kinase"/>
</dbReference>
<comment type="caution">
    <text evidence="8">The sequence shown here is derived from an EMBL/GenBank/DDBJ whole genome shotgun (WGS) entry which is preliminary data.</text>
</comment>
<dbReference type="EMBL" id="BJXX01000181">
    <property type="protein sequence ID" value="GEN36350.1"/>
    <property type="molecule type" value="Genomic_DNA"/>
</dbReference>
<comment type="similarity">
    <text evidence="1 6">Belongs to the carbohydrate kinase PfkB family.</text>
</comment>
<keyword evidence="4 6" id="KW-0418">Kinase</keyword>
<dbReference type="Pfam" id="PF00294">
    <property type="entry name" value="PfkB"/>
    <property type="match status" value="1"/>
</dbReference>
<proteinExistence type="inferred from homology"/>
<dbReference type="InterPro" id="IPR029056">
    <property type="entry name" value="Ribokinase-like"/>
</dbReference>
<organism evidence="8 9">
    <name type="scientific">Aneurinibacillus danicus</name>
    <dbReference type="NCBI Taxonomy" id="267746"/>
    <lineage>
        <taxon>Bacteria</taxon>
        <taxon>Bacillati</taxon>
        <taxon>Bacillota</taxon>
        <taxon>Bacilli</taxon>
        <taxon>Bacillales</taxon>
        <taxon>Paenibacillaceae</taxon>
        <taxon>Aneurinibacillus group</taxon>
        <taxon>Aneurinibacillus</taxon>
    </lineage>
</organism>
<dbReference type="PROSITE" id="PS00584">
    <property type="entry name" value="PFKB_KINASES_2"/>
    <property type="match status" value="1"/>
</dbReference>
<protein>
    <submittedName>
        <fullName evidence="8">Sugar kinase</fullName>
    </submittedName>
</protein>
<name>A0A511VBQ3_9BACL</name>
<evidence type="ECO:0000256" key="2">
    <source>
        <dbReference type="ARBA" id="ARBA00022679"/>
    </source>
</evidence>
<evidence type="ECO:0000313" key="9">
    <source>
        <dbReference type="Proteomes" id="UP000321157"/>
    </source>
</evidence>
<evidence type="ECO:0000259" key="7">
    <source>
        <dbReference type="Pfam" id="PF00294"/>
    </source>
</evidence>
<dbReference type="GO" id="GO:0006000">
    <property type="term" value="P:fructose metabolic process"/>
    <property type="evidence" value="ECO:0007669"/>
    <property type="project" value="UniProtKB-ARBA"/>
</dbReference>
<accession>A0A511VBQ3</accession>
<dbReference type="GO" id="GO:0005524">
    <property type="term" value="F:ATP binding"/>
    <property type="evidence" value="ECO:0007669"/>
    <property type="project" value="UniProtKB-KW"/>
</dbReference>
<dbReference type="InterPro" id="IPR002173">
    <property type="entry name" value="Carboh/pur_kinase_PfkB_CS"/>
</dbReference>
<keyword evidence="5" id="KW-0067">ATP-binding</keyword>
<dbReference type="GO" id="GO:0008865">
    <property type="term" value="F:fructokinase activity"/>
    <property type="evidence" value="ECO:0007669"/>
    <property type="project" value="UniProtKB-ARBA"/>
</dbReference>
<evidence type="ECO:0000256" key="1">
    <source>
        <dbReference type="ARBA" id="ARBA00010688"/>
    </source>
</evidence>
<keyword evidence="2 6" id="KW-0808">Transferase</keyword>
<dbReference type="Proteomes" id="UP000321157">
    <property type="component" value="Unassembled WGS sequence"/>
</dbReference>
<evidence type="ECO:0000256" key="5">
    <source>
        <dbReference type="ARBA" id="ARBA00022840"/>
    </source>
</evidence>
<keyword evidence="3" id="KW-0547">Nucleotide-binding</keyword>
<gene>
    <name evidence="8" type="ORF">ADA01nite_38100</name>
</gene>
<reference evidence="8 9" key="1">
    <citation type="submission" date="2019-07" db="EMBL/GenBank/DDBJ databases">
        <title>Whole genome shotgun sequence of Aneurinibacillus danicus NBRC 102444.</title>
        <authorList>
            <person name="Hosoyama A."/>
            <person name="Uohara A."/>
            <person name="Ohji S."/>
            <person name="Ichikawa N."/>
        </authorList>
    </citation>
    <scope>NUCLEOTIDE SEQUENCE [LARGE SCALE GENOMIC DNA]</scope>
    <source>
        <strain evidence="8 9">NBRC 102444</strain>
    </source>
</reference>
<dbReference type="InterPro" id="IPR011611">
    <property type="entry name" value="PfkB_dom"/>
</dbReference>
<evidence type="ECO:0000256" key="4">
    <source>
        <dbReference type="ARBA" id="ARBA00022777"/>
    </source>
</evidence>